<evidence type="ECO:0000259" key="11">
    <source>
        <dbReference type="Pfam" id="PF21760"/>
    </source>
</evidence>
<evidence type="ECO:0000259" key="10">
    <source>
        <dbReference type="Pfam" id="PF02355"/>
    </source>
</evidence>
<dbReference type="InterPro" id="IPR055344">
    <property type="entry name" value="SecD_SecF_C_bact"/>
</dbReference>
<feature type="transmembrane region" description="Helical" evidence="9">
    <location>
        <begin position="268"/>
        <end position="289"/>
    </location>
</feature>
<evidence type="ECO:0000256" key="8">
    <source>
        <dbReference type="ARBA" id="ARBA00023136"/>
    </source>
</evidence>
<evidence type="ECO:0000256" key="2">
    <source>
        <dbReference type="ARBA" id="ARBA00022448"/>
    </source>
</evidence>
<dbReference type="InterPro" id="IPR005791">
    <property type="entry name" value="SecD"/>
</dbReference>
<dbReference type="PRINTS" id="PR00702">
    <property type="entry name" value="ACRIFLAVINRP"/>
</dbReference>
<dbReference type="GO" id="GO:0005886">
    <property type="term" value="C:plasma membrane"/>
    <property type="evidence" value="ECO:0007669"/>
    <property type="project" value="UniProtKB-SubCell"/>
</dbReference>
<comment type="subunit">
    <text evidence="9">Forms a complex with SecF. Part of the essential Sec protein translocation apparatus which comprises SecA, SecYEG and auxiliary proteins SecDF. Other proteins may also be involved.</text>
</comment>
<dbReference type="InterPro" id="IPR048634">
    <property type="entry name" value="SecD_SecF_C"/>
</dbReference>
<dbReference type="InterPro" id="IPR022813">
    <property type="entry name" value="SecD/SecF_arch_bac"/>
</dbReference>
<dbReference type="NCBIfam" id="TIGR01129">
    <property type="entry name" value="secD"/>
    <property type="match status" value="1"/>
</dbReference>
<sequence length="444" mass="47892">MWKKRLSAVILILAAVAVGYYADIRFSKKPSFPFATVLVATNNYKLGLDLGDAMTALRDVIERRVNLFGVSEPIVQTEKGGVIGGGEDRLIVELPGVTNVDEAIKLIGQTPTLEFKLVDEGIAKEVQALGELSSSTDAATIKKMNDLQGKLFIDSGLTGRYLTKARMDFDATTGEPKVVLTFNTEGQKLFAEITKENINKVLAIFLDGQPISTPVIRDEITSGDAVISGGFKIPEAKELARNLNYGALPVPIELVSTQTIGASLGENALYAGIRSGIIAYIIIALFLVLWYRLPGLVALLSLLIYVVLNLIIFKFLVTLTAAGIAGFILSIGMAVDANILIFERMKEELARGRALTDAISEGFARAWTSIRDSNLSSIITAIILYWFASSSLIKGFALVFFIGVVTSMFTAIVASRTLLFALGAKGDSKFAKFLFGSGILKVKS</sequence>
<feature type="transmembrane region" description="Helical" evidence="9">
    <location>
        <begin position="399"/>
        <end position="422"/>
    </location>
</feature>
<dbReference type="InterPro" id="IPR054384">
    <property type="entry name" value="SecDF_P1_head"/>
</dbReference>
<accession>A0A0G0Z4U3</accession>
<dbReference type="GO" id="GO:0043952">
    <property type="term" value="P:protein transport by the Sec complex"/>
    <property type="evidence" value="ECO:0007669"/>
    <property type="project" value="UniProtKB-UniRule"/>
</dbReference>
<comment type="similarity">
    <text evidence="9">Belongs to the SecD/SecF family. SecD subfamily.</text>
</comment>
<keyword evidence="3 9" id="KW-1003">Cell membrane</keyword>
<comment type="caution">
    <text evidence="13">The sequence shown here is derived from an EMBL/GenBank/DDBJ whole genome shotgun (WGS) entry which is preliminary data.</text>
</comment>
<name>A0A0G0Z4U3_9BACT</name>
<keyword evidence="7 9" id="KW-0811">Translocation</keyword>
<dbReference type="InterPro" id="IPR001036">
    <property type="entry name" value="Acrflvin-R"/>
</dbReference>
<dbReference type="AlphaFoldDB" id="A0A0G0Z4U3"/>
<dbReference type="Gene3D" id="3.30.70.3400">
    <property type="match status" value="1"/>
</dbReference>
<dbReference type="Pfam" id="PF21760">
    <property type="entry name" value="SecD_1st"/>
    <property type="match status" value="1"/>
</dbReference>
<feature type="domain" description="Protein export membrane protein SecD/SecF C-terminal" evidence="10">
    <location>
        <begin position="252"/>
        <end position="422"/>
    </location>
</feature>
<dbReference type="Pfam" id="PF22599">
    <property type="entry name" value="SecDF_P1_head"/>
    <property type="match status" value="1"/>
</dbReference>
<comment type="subcellular location">
    <subcellularLocation>
        <location evidence="1 9">Cell membrane</location>
        <topology evidence="1 9">Multi-pass membrane protein</topology>
    </subcellularLocation>
</comment>
<keyword evidence="2 9" id="KW-0813">Transport</keyword>
<evidence type="ECO:0000256" key="7">
    <source>
        <dbReference type="ARBA" id="ARBA00023010"/>
    </source>
</evidence>
<keyword evidence="8 9" id="KW-0472">Membrane</keyword>
<feature type="domain" description="SecDF P1 head subdomain" evidence="12">
    <location>
        <begin position="155"/>
        <end position="250"/>
    </location>
</feature>
<dbReference type="PATRIC" id="fig|1618341.3.peg.415"/>
<dbReference type="PANTHER" id="PTHR30081">
    <property type="entry name" value="PROTEIN-EXPORT MEMBRANE PROTEIN SEC"/>
    <property type="match status" value="1"/>
</dbReference>
<feature type="transmembrane region" description="Helical" evidence="9">
    <location>
        <begin position="375"/>
        <end position="393"/>
    </location>
</feature>
<dbReference type="Gene3D" id="1.20.1640.10">
    <property type="entry name" value="Multidrug efflux transporter AcrB transmembrane domain"/>
    <property type="match status" value="1"/>
</dbReference>
<evidence type="ECO:0000256" key="4">
    <source>
        <dbReference type="ARBA" id="ARBA00022692"/>
    </source>
</evidence>
<dbReference type="GO" id="GO:0015450">
    <property type="term" value="F:protein-transporting ATPase activity"/>
    <property type="evidence" value="ECO:0007669"/>
    <property type="project" value="InterPro"/>
</dbReference>
<evidence type="ECO:0000313" key="13">
    <source>
        <dbReference type="EMBL" id="KKS43745.1"/>
    </source>
</evidence>
<evidence type="ECO:0000256" key="6">
    <source>
        <dbReference type="ARBA" id="ARBA00022989"/>
    </source>
</evidence>
<dbReference type="GO" id="GO:0065002">
    <property type="term" value="P:intracellular protein transmembrane transport"/>
    <property type="evidence" value="ECO:0007669"/>
    <property type="project" value="UniProtKB-UniRule"/>
</dbReference>
<gene>
    <name evidence="9" type="primary">secD</name>
    <name evidence="13" type="ORF">UV05_C0022G0008</name>
</gene>
<comment type="function">
    <text evidence="9">Part of the Sec protein translocase complex. Interacts with the SecYEG preprotein conducting channel. SecDF uses the proton motive force (PMF) to complete protein translocation after the ATP-dependent function of SecA.</text>
</comment>
<evidence type="ECO:0000256" key="9">
    <source>
        <dbReference type="HAMAP-Rule" id="MF_01463"/>
    </source>
</evidence>
<feature type="transmembrane region" description="Helical" evidence="9">
    <location>
        <begin position="296"/>
        <end position="316"/>
    </location>
</feature>
<dbReference type="GO" id="GO:0006605">
    <property type="term" value="P:protein targeting"/>
    <property type="evidence" value="ECO:0007669"/>
    <property type="project" value="UniProtKB-UniRule"/>
</dbReference>
<dbReference type="Gene3D" id="3.30.1360.200">
    <property type="match status" value="1"/>
</dbReference>
<comment type="caution">
    <text evidence="9">Lacks conserved residue(s) required for the propagation of feature annotation.</text>
</comment>
<protein>
    <recommendedName>
        <fullName evidence="9">Protein translocase subunit SecD</fullName>
    </recommendedName>
</protein>
<proteinExistence type="inferred from homology"/>
<reference evidence="13 14" key="1">
    <citation type="journal article" date="2015" name="Nature">
        <title>rRNA introns, odd ribosomes, and small enigmatic genomes across a large radiation of phyla.</title>
        <authorList>
            <person name="Brown C.T."/>
            <person name="Hug L.A."/>
            <person name="Thomas B.C."/>
            <person name="Sharon I."/>
            <person name="Castelle C.J."/>
            <person name="Singh A."/>
            <person name="Wilkins M.J."/>
            <person name="Williams K.H."/>
            <person name="Banfield J.F."/>
        </authorList>
    </citation>
    <scope>NUCLEOTIDE SEQUENCE [LARGE SCALE GENOMIC DNA]</scope>
</reference>
<evidence type="ECO:0000256" key="1">
    <source>
        <dbReference type="ARBA" id="ARBA00004651"/>
    </source>
</evidence>
<keyword evidence="4 9" id="KW-0812">Transmembrane</keyword>
<dbReference type="SUPFAM" id="SSF82866">
    <property type="entry name" value="Multidrug efflux transporter AcrB transmembrane domain"/>
    <property type="match status" value="1"/>
</dbReference>
<feature type="transmembrane region" description="Helical" evidence="9">
    <location>
        <begin position="322"/>
        <end position="342"/>
    </location>
</feature>
<evidence type="ECO:0000256" key="5">
    <source>
        <dbReference type="ARBA" id="ARBA00022927"/>
    </source>
</evidence>
<dbReference type="HAMAP" id="MF_01463_B">
    <property type="entry name" value="SecD_B"/>
    <property type="match status" value="1"/>
</dbReference>
<evidence type="ECO:0000259" key="12">
    <source>
        <dbReference type="Pfam" id="PF22599"/>
    </source>
</evidence>
<keyword evidence="5 9" id="KW-0653">Protein transport</keyword>
<dbReference type="NCBIfam" id="TIGR00916">
    <property type="entry name" value="2A0604s01"/>
    <property type="match status" value="1"/>
</dbReference>
<evidence type="ECO:0000256" key="3">
    <source>
        <dbReference type="ARBA" id="ARBA00022475"/>
    </source>
</evidence>
<keyword evidence="6 9" id="KW-1133">Transmembrane helix</keyword>
<organism evidence="13 14">
    <name type="scientific">candidate division CPR1 bacterium GW2011_GWA2_42_17</name>
    <dbReference type="NCBI Taxonomy" id="1618341"/>
    <lineage>
        <taxon>Bacteria</taxon>
        <taxon>candidate division CPR1</taxon>
    </lineage>
</organism>
<evidence type="ECO:0000313" key="14">
    <source>
        <dbReference type="Proteomes" id="UP000034875"/>
    </source>
</evidence>
<dbReference type="Proteomes" id="UP000034875">
    <property type="component" value="Unassembled WGS sequence"/>
</dbReference>
<feature type="domain" description="Protein translocase subunit SecDF P1" evidence="11">
    <location>
        <begin position="56"/>
        <end position="120"/>
    </location>
</feature>
<dbReference type="PANTHER" id="PTHR30081:SF1">
    <property type="entry name" value="PROTEIN TRANSLOCASE SUBUNIT SECD"/>
    <property type="match status" value="1"/>
</dbReference>
<dbReference type="InterPro" id="IPR048631">
    <property type="entry name" value="SecD_1st"/>
</dbReference>
<dbReference type="Pfam" id="PF02355">
    <property type="entry name" value="SecD_SecF_C"/>
    <property type="match status" value="1"/>
</dbReference>
<dbReference type="EMBL" id="LCCZ01000022">
    <property type="protein sequence ID" value="KKS43745.1"/>
    <property type="molecule type" value="Genomic_DNA"/>
</dbReference>